<dbReference type="InterPro" id="IPR015886">
    <property type="entry name" value="H2TH_FPG"/>
</dbReference>
<proteinExistence type="inferred from homology"/>
<protein>
    <recommendedName>
        <fullName evidence="7">Formamidopyrimidine-DNA glycosylase</fullName>
        <ecNumber evidence="5">3.2.2.23</ecNumber>
        <ecNumber evidence="6">4.2.99.18</ecNumber>
    </recommendedName>
    <alternativeName>
        <fullName evidence="18">DNA-(apurinic or apyrimidinic site) lyase MutM</fullName>
    </alternativeName>
</protein>
<feature type="domain" description="FPG-type" evidence="21">
    <location>
        <begin position="236"/>
        <end position="270"/>
    </location>
</feature>
<accession>A0A250IC67</accession>
<dbReference type="InterPro" id="IPR035937">
    <property type="entry name" value="FPG_N"/>
</dbReference>
<evidence type="ECO:0000256" key="8">
    <source>
        <dbReference type="ARBA" id="ARBA00022723"/>
    </source>
</evidence>
<keyword evidence="17" id="KW-0326">Glycosidase</keyword>
<gene>
    <name evidence="23" type="ORF">MEBOL_001995</name>
</gene>
<comment type="subunit">
    <text evidence="4">Monomer.</text>
</comment>
<keyword evidence="9" id="KW-0227">DNA damage</keyword>
<evidence type="ECO:0000259" key="22">
    <source>
        <dbReference type="PROSITE" id="PS51068"/>
    </source>
</evidence>
<comment type="similarity">
    <text evidence="3">Belongs to the FPG family.</text>
</comment>
<organism evidence="23 24">
    <name type="scientific">Melittangium boletus DSM 14713</name>
    <dbReference type="NCBI Taxonomy" id="1294270"/>
    <lineage>
        <taxon>Bacteria</taxon>
        <taxon>Pseudomonadati</taxon>
        <taxon>Myxococcota</taxon>
        <taxon>Myxococcia</taxon>
        <taxon>Myxococcales</taxon>
        <taxon>Cystobacterineae</taxon>
        <taxon>Archangiaceae</taxon>
        <taxon>Melittangium</taxon>
    </lineage>
</organism>
<dbReference type="InterPro" id="IPR010979">
    <property type="entry name" value="Ribosomal_uS13-like_H2TH"/>
</dbReference>
<dbReference type="Pfam" id="PF06827">
    <property type="entry name" value="zf-FPG_IleRS"/>
    <property type="match status" value="1"/>
</dbReference>
<dbReference type="PROSITE" id="PS51066">
    <property type="entry name" value="ZF_FPG_2"/>
    <property type="match status" value="1"/>
</dbReference>
<evidence type="ECO:0000256" key="6">
    <source>
        <dbReference type="ARBA" id="ARBA00012720"/>
    </source>
</evidence>
<evidence type="ECO:0000256" key="18">
    <source>
        <dbReference type="ARBA" id="ARBA00030638"/>
    </source>
</evidence>
<dbReference type="Proteomes" id="UP000217289">
    <property type="component" value="Chromosome"/>
</dbReference>
<dbReference type="AlphaFoldDB" id="A0A250IC67"/>
<dbReference type="SUPFAM" id="SSF46946">
    <property type="entry name" value="S13-like H2TH domain"/>
    <property type="match status" value="1"/>
</dbReference>
<evidence type="ECO:0000256" key="12">
    <source>
        <dbReference type="ARBA" id="ARBA00022833"/>
    </source>
</evidence>
<dbReference type="PROSITE" id="PS51068">
    <property type="entry name" value="FPG_CAT"/>
    <property type="match status" value="1"/>
</dbReference>
<evidence type="ECO:0000256" key="13">
    <source>
        <dbReference type="ARBA" id="ARBA00023125"/>
    </source>
</evidence>
<dbReference type="PANTHER" id="PTHR22993:SF9">
    <property type="entry name" value="FORMAMIDOPYRIMIDINE-DNA GLYCOSYLASE"/>
    <property type="match status" value="1"/>
</dbReference>
<keyword evidence="10 20" id="KW-0863">Zinc-finger</keyword>
<dbReference type="GO" id="GO:0006284">
    <property type="term" value="P:base-excision repair"/>
    <property type="evidence" value="ECO:0007669"/>
    <property type="project" value="InterPro"/>
</dbReference>
<dbReference type="PANTHER" id="PTHR22993">
    <property type="entry name" value="FORMAMIDOPYRIMIDINE-DNA GLYCOSYLASE"/>
    <property type="match status" value="1"/>
</dbReference>
<keyword evidence="24" id="KW-1185">Reference proteome</keyword>
<evidence type="ECO:0000313" key="23">
    <source>
        <dbReference type="EMBL" id="ATB28546.1"/>
    </source>
</evidence>
<feature type="domain" description="Formamidopyrimidine-DNA glycosylase catalytic" evidence="22">
    <location>
        <begin position="2"/>
        <end position="115"/>
    </location>
</feature>
<dbReference type="Gene3D" id="3.20.190.10">
    <property type="entry name" value="MutM-like, N-terminal"/>
    <property type="match status" value="1"/>
</dbReference>
<evidence type="ECO:0000256" key="2">
    <source>
        <dbReference type="ARBA" id="ARBA00001947"/>
    </source>
</evidence>
<evidence type="ECO:0000259" key="21">
    <source>
        <dbReference type="PROSITE" id="PS51066"/>
    </source>
</evidence>
<evidence type="ECO:0000256" key="17">
    <source>
        <dbReference type="ARBA" id="ARBA00023295"/>
    </source>
</evidence>
<keyword evidence="11" id="KW-0378">Hydrolase</keyword>
<dbReference type="GO" id="GO:0034039">
    <property type="term" value="F:8-oxo-7,8-dihydroguanine DNA N-glycosylase activity"/>
    <property type="evidence" value="ECO:0007669"/>
    <property type="project" value="TreeGrafter"/>
</dbReference>
<evidence type="ECO:0000256" key="9">
    <source>
        <dbReference type="ARBA" id="ARBA00022763"/>
    </source>
</evidence>
<dbReference type="EC" id="3.2.2.23" evidence="5"/>
<dbReference type="InterPro" id="IPR012319">
    <property type="entry name" value="FPG_cat"/>
</dbReference>
<evidence type="ECO:0000256" key="5">
    <source>
        <dbReference type="ARBA" id="ARBA00012024"/>
    </source>
</evidence>
<dbReference type="GO" id="GO:0008270">
    <property type="term" value="F:zinc ion binding"/>
    <property type="evidence" value="ECO:0007669"/>
    <property type="project" value="UniProtKB-KW"/>
</dbReference>
<evidence type="ECO:0000256" key="4">
    <source>
        <dbReference type="ARBA" id="ARBA00011245"/>
    </source>
</evidence>
<dbReference type="RefSeq" id="WP_095977218.1">
    <property type="nucleotide sequence ID" value="NZ_CP022163.1"/>
</dbReference>
<evidence type="ECO:0000256" key="10">
    <source>
        <dbReference type="ARBA" id="ARBA00022771"/>
    </source>
</evidence>
<dbReference type="InterPro" id="IPR000214">
    <property type="entry name" value="Znf_DNA_glyclase/AP_lyase"/>
</dbReference>
<evidence type="ECO:0000256" key="3">
    <source>
        <dbReference type="ARBA" id="ARBA00009409"/>
    </source>
</evidence>
<dbReference type="SMART" id="SM01232">
    <property type="entry name" value="H2TH"/>
    <property type="match status" value="1"/>
</dbReference>
<keyword evidence="8" id="KW-0479">Metal-binding</keyword>
<name>A0A250IC67_9BACT</name>
<evidence type="ECO:0000256" key="19">
    <source>
        <dbReference type="ARBA" id="ARBA00044632"/>
    </source>
</evidence>
<evidence type="ECO:0000256" key="1">
    <source>
        <dbReference type="ARBA" id="ARBA00001668"/>
    </source>
</evidence>
<dbReference type="EMBL" id="CP022163">
    <property type="protein sequence ID" value="ATB28546.1"/>
    <property type="molecule type" value="Genomic_DNA"/>
</dbReference>
<keyword evidence="16" id="KW-0511">Multifunctional enzyme</keyword>
<dbReference type="NCBIfam" id="TIGR00577">
    <property type="entry name" value="fpg"/>
    <property type="match status" value="1"/>
</dbReference>
<dbReference type="SUPFAM" id="SSF57716">
    <property type="entry name" value="Glucocorticoid receptor-like (DNA-binding domain)"/>
    <property type="match status" value="1"/>
</dbReference>
<evidence type="ECO:0000256" key="16">
    <source>
        <dbReference type="ARBA" id="ARBA00023268"/>
    </source>
</evidence>
<comment type="cofactor">
    <cofactor evidence="2">
        <name>Zn(2+)</name>
        <dbReference type="ChEBI" id="CHEBI:29105"/>
    </cofactor>
</comment>
<dbReference type="FunFam" id="1.10.8.50:FF:000003">
    <property type="entry name" value="Formamidopyrimidine-DNA glycosylase"/>
    <property type="match status" value="1"/>
</dbReference>
<dbReference type="OrthoDB" id="9800855at2"/>
<sequence length="292" mass="32227">MAEVPEVETLVRDLQQAVVGRRFTGAEVLVPSAVRFPRARELSERLAGRRVLSARRRAKFMLLTLDDGQVLALHLMLWGNLGLRPFSVVKPEDTLVVFGLEGGEELVFSDTLGYARVALAPAEELAERLKLNELGPEALADDFSPEVLARQLHRRRGPLKTVLLNQRVFAGLGNRDADESLWSAGLHPRRVAGSLSPLELLRLYEGILEVLDEGVRLRGTQRDLFGVQGGARHHRNVFGRTGEACPRCGDRVRAGKLGGRNTHWCPTCQPERDTAQATLPMGEPHPPPLPSD</sequence>
<dbReference type="GO" id="GO:0140078">
    <property type="term" value="F:class I DNA-(apurinic or apyrimidinic site) endonuclease activity"/>
    <property type="evidence" value="ECO:0007669"/>
    <property type="project" value="UniProtKB-EC"/>
</dbReference>
<dbReference type="Pfam" id="PF01149">
    <property type="entry name" value="Fapy_DNA_glyco"/>
    <property type="match status" value="1"/>
</dbReference>
<dbReference type="InterPro" id="IPR010663">
    <property type="entry name" value="Znf_FPG/IleRS"/>
</dbReference>
<dbReference type="CDD" id="cd08966">
    <property type="entry name" value="EcFpg-like_N"/>
    <property type="match status" value="1"/>
</dbReference>
<dbReference type="SUPFAM" id="SSF81624">
    <property type="entry name" value="N-terminal domain of MutM-like DNA repair proteins"/>
    <property type="match status" value="1"/>
</dbReference>
<keyword evidence="13" id="KW-0238">DNA-binding</keyword>
<dbReference type="InterPro" id="IPR020629">
    <property type="entry name" value="FPG_Glyclase"/>
</dbReference>
<evidence type="ECO:0000256" key="11">
    <source>
        <dbReference type="ARBA" id="ARBA00022801"/>
    </source>
</evidence>
<evidence type="ECO:0000256" key="15">
    <source>
        <dbReference type="ARBA" id="ARBA00023239"/>
    </source>
</evidence>
<dbReference type="EC" id="4.2.99.18" evidence="6"/>
<comment type="catalytic activity">
    <reaction evidence="1">
        <text>Hydrolysis of DNA containing ring-opened 7-methylguanine residues, releasing 2,6-diamino-4-hydroxy-5-(N-methyl)formamidopyrimidine.</text>
        <dbReference type="EC" id="3.2.2.23"/>
    </reaction>
</comment>
<reference evidence="23 24" key="1">
    <citation type="submission" date="2017-06" db="EMBL/GenBank/DDBJ databases">
        <authorList>
            <person name="Kim H.J."/>
            <person name="Triplett B.A."/>
        </authorList>
    </citation>
    <scope>NUCLEOTIDE SEQUENCE [LARGE SCALE GENOMIC DNA]</scope>
    <source>
        <strain evidence="23 24">DSM 14713</strain>
    </source>
</reference>
<keyword evidence="15" id="KW-0456">Lyase</keyword>
<evidence type="ECO:0000256" key="14">
    <source>
        <dbReference type="ARBA" id="ARBA00023204"/>
    </source>
</evidence>
<dbReference type="Pfam" id="PF06831">
    <property type="entry name" value="H2TH"/>
    <property type="match status" value="1"/>
</dbReference>
<keyword evidence="12" id="KW-0862">Zinc</keyword>
<dbReference type="GO" id="GO:0003684">
    <property type="term" value="F:damaged DNA binding"/>
    <property type="evidence" value="ECO:0007669"/>
    <property type="project" value="InterPro"/>
</dbReference>
<dbReference type="InterPro" id="IPR015887">
    <property type="entry name" value="DNA_glyclase_Znf_dom_DNA_BS"/>
</dbReference>
<comment type="catalytic activity">
    <reaction evidence="19">
        <text>2'-deoxyribonucleotide-(2'-deoxyribose 5'-phosphate)-2'-deoxyribonucleotide-DNA = a 3'-end 2'-deoxyribonucleotide-(2,3-dehydro-2,3-deoxyribose 5'-phosphate)-DNA + a 5'-end 5'-phospho-2'-deoxyribonucleoside-DNA + H(+)</text>
        <dbReference type="Rhea" id="RHEA:66592"/>
        <dbReference type="Rhea" id="RHEA-COMP:13180"/>
        <dbReference type="Rhea" id="RHEA-COMP:16897"/>
        <dbReference type="Rhea" id="RHEA-COMP:17067"/>
        <dbReference type="ChEBI" id="CHEBI:15378"/>
        <dbReference type="ChEBI" id="CHEBI:136412"/>
        <dbReference type="ChEBI" id="CHEBI:157695"/>
        <dbReference type="ChEBI" id="CHEBI:167181"/>
        <dbReference type="EC" id="4.2.99.18"/>
    </reaction>
</comment>
<evidence type="ECO:0000256" key="7">
    <source>
        <dbReference type="ARBA" id="ARBA00016240"/>
    </source>
</evidence>
<dbReference type="KEGG" id="mbd:MEBOL_001995"/>
<evidence type="ECO:0000313" key="24">
    <source>
        <dbReference type="Proteomes" id="UP000217289"/>
    </source>
</evidence>
<evidence type="ECO:0000256" key="20">
    <source>
        <dbReference type="PROSITE-ProRule" id="PRU00391"/>
    </source>
</evidence>
<dbReference type="PROSITE" id="PS01242">
    <property type="entry name" value="ZF_FPG_1"/>
    <property type="match status" value="1"/>
</dbReference>
<dbReference type="Gene3D" id="1.10.8.50">
    <property type="match status" value="1"/>
</dbReference>
<dbReference type="SMART" id="SM00898">
    <property type="entry name" value="Fapy_DNA_glyco"/>
    <property type="match status" value="1"/>
</dbReference>
<keyword evidence="14" id="KW-0234">DNA repair</keyword>